<dbReference type="OrthoDB" id="10429987at2759"/>
<evidence type="ECO:0000313" key="2">
    <source>
        <dbReference type="EMBL" id="EFC41248.1"/>
    </source>
</evidence>
<dbReference type="RefSeq" id="XP_002673992.1">
    <property type="nucleotide sequence ID" value="XM_002673946.1"/>
</dbReference>
<evidence type="ECO:0000313" key="3">
    <source>
        <dbReference type="Proteomes" id="UP000006671"/>
    </source>
</evidence>
<dbReference type="VEuPathDB" id="AmoebaDB:NAEGRDRAFT_51286"/>
<dbReference type="KEGG" id="ngr:NAEGRDRAFT_51286"/>
<proteinExistence type="predicted"/>
<feature type="compositionally biased region" description="Acidic residues" evidence="1">
    <location>
        <begin position="161"/>
        <end position="192"/>
    </location>
</feature>
<protein>
    <submittedName>
        <fullName evidence="2">Predicted protein</fullName>
    </submittedName>
</protein>
<dbReference type="GeneID" id="8855030"/>
<gene>
    <name evidence="2" type="ORF">NAEGRDRAFT_51286</name>
</gene>
<name>D2VPR2_NAEGR</name>
<dbReference type="AlphaFoldDB" id="D2VPR2"/>
<organism evidence="3">
    <name type="scientific">Naegleria gruberi</name>
    <name type="common">Amoeba</name>
    <dbReference type="NCBI Taxonomy" id="5762"/>
    <lineage>
        <taxon>Eukaryota</taxon>
        <taxon>Discoba</taxon>
        <taxon>Heterolobosea</taxon>
        <taxon>Tetramitia</taxon>
        <taxon>Eutetramitia</taxon>
        <taxon>Vahlkampfiidae</taxon>
        <taxon>Naegleria</taxon>
    </lineage>
</organism>
<feature type="region of interest" description="Disordered" evidence="1">
    <location>
        <begin position="161"/>
        <end position="225"/>
    </location>
</feature>
<feature type="compositionally biased region" description="Basic residues" evidence="1">
    <location>
        <begin position="215"/>
        <end position="225"/>
    </location>
</feature>
<dbReference type="EMBL" id="GG738887">
    <property type="protein sequence ID" value="EFC41248.1"/>
    <property type="molecule type" value="Genomic_DNA"/>
</dbReference>
<dbReference type="Proteomes" id="UP000006671">
    <property type="component" value="Unassembled WGS sequence"/>
</dbReference>
<reference evidence="2 3" key="1">
    <citation type="journal article" date="2010" name="Cell">
        <title>The genome of Naegleria gruberi illuminates early eukaryotic versatility.</title>
        <authorList>
            <person name="Fritz-Laylin L.K."/>
            <person name="Prochnik S.E."/>
            <person name="Ginger M.L."/>
            <person name="Dacks J.B."/>
            <person name="Carpenter M.L."/>
            <person name="Field M.C."/>
            <person name="Kuo A."/>
            <person name="Paredez A."/>
            <person name="Chapman J."/>
            <person name="Pham J."/>
            <person name="Shu S."/>
            <person name="Neupane R."/>
            <person name="Cipriano M."/>
            <person name="Mancuso J."/>
            <person name="Tu H."/>
            <person name="Salamov A."/>
            <person name="Lindquist E."/>
            <person name="Shapiro H."/>
            <person name="Lucas S."/>
            <person name="Grigoriev I.V."/>
            <person name="Cande W.Z."/>
            <person name="Fulton C."/>
            <person name="Rokhsar D.S."/>
            <person name="Dawson S.C."/>
        </authorList>
    </citation>
    <scope>NUCLEOTIDE SEQUENCE [LARGE SCALE GENOMIC DNA]</scope>
    <source>
        <strain evidence="2 3">NEG-M</strain>
    </source>
</reference>
<sequence length="225" mass="26613">MPIICPLYSLCDHGDFEVHPWKEGGCQHCKEQGLKRYHAVRNGNYKFITFGKRNSEDGKYKGDVMFWQSSSNSPPKEEGQVIDRDVKLLGEDQLVQYIEVTERYEEPEHYSTDLNSFWSMIYHYGSIEKCIETVEENEWVDEGGEDNYEQREAFSNFFSDLMDDYDDYDDDEEDDLYYDDEEDDDIYYEDSDEKPQQQKKPNKKQAPPPPPKQSSNKKKPSKKKK</sequence>
<accession>D2VPR2</accession>
<evidence type="ECO:0000256" key="1">
    <source>
        <dbReference type="SAM" id="MobiDB-lite"/>
    </source>
</evidence>
<dbReference type="InParanoid" id="D2VPR2"/>
<keyword evidence="3" id="KW-1185">Reference proteome</keyword>